<dbReference type="InterPro" id="IPR006860">
    <property type="entry name" value="FecR"/>
</dbReference>
<dbReference type="Gene3D" id="2.60.120.1440">
    <property type="match status" value="1"/>
</dbReference>
<dbReference type="EMBL" id="JAAFZH010000006">
    <property type="protein sequence ID" value="NDU96277.1"/>
    <property type="molecule type" value="Genomic_DNA"/>
</dbReference>
<dbReference type="InterPro" id="IPR012373">
    <property type="entry name" value="Ferrdict_sens_TM"/>
</dbReference>
<gene>
    <name evidence="4" type="ORF">GK108_15450</name>
</gene>
<evidence type="ECO:0000313" key="4">
    <source>
        <dbReference type="EMBL" id="NDU96277.1"/>
    </source>
</evidence>
<evidence type="ECO:0000259" key="2">
    <source>
        <dbReference type="Pfam" id="PF04773"/>
    </source>
</evidence>
<dbReference type="PANTHER" id="PTHR30273:SF2">
    <property type="entry name" value="PROTEIN FECR"/>
    <property type="match status" value="1"/>
</dbReference>
<dbReference type="Gene3D" id="3.55.50.30">
    <property type="match status" value="1"/>
</dbReference>
<dbReference type="Proteomes" id="UP000474175">
    <property type="component" value="Unassembled WGS sequence"/>
</dbReference>
<sequence>MMPEKDFIRLIERYRAGQCTDEEIKLIDQWYDQLDGNTRLSMTETERLDLKKKLWHQINDEVDSDEENSPKGKLIQLPLFKRWVAAAAIAIIVGLGTFITYRYQSATLATSKNANVANTEIAEHTNKTDKAESIALSDGSIVHLQPQSSIRYSRSLNSPKRETWLTGKAFFEVQRNPNRPFLVYSGKVATRVLGTSFWVTAPTNAQTVEVAVQTGKVAVFKNASQSNNVDKKTNDEADAVITPNQKVTIFVEQNRLARGLVDEPKPLTLPVRAKPSSFTFDASPLPEVLRQLEQLYGIEMVVGNKDLTNCRFTGNISQQPLYSKLELLCQAIGAHYEIQGPRIIINGAGCTP</sequence>
<keyword evidence="1" id="KW-0472">Membrane</keyword>
<dbReference type="PANTHER" id="PTHR30273">
    <property type="entry name" value="PERIPLASMIC SIGNAL SENSOR AND SIGMA FACTOR ACTIVATOR FECR-RELATED"/>
    <property type="match status" value="1"/>
</dbReference>
<dbReference type="PIRSF" id="PIRSF018266">
    <property type="entry name" value="FecR"/>
    <property type="match status" value="1"/>
</dbReference>
<proteinExistence type="predicted"/>
<evidence type="ECO:0000313" key="5">
    <source>
        <dbReference type="Proteomes" id="UP000474175"/>
    </source>
</evidence>
<feature type="domain" description="Protein FecR C-terminal" evidence="3">
    <location>
        <begin position="278"/>
        <end position="345"/>
    </location>
</feature>
<accession>A0A6L9L9Y0</accession>
<protein>
    <submittedName>
        <fullName evidence="4">FecR family protein</fullName>
    </submittedName>
</protein>
<name>A0A6L9L9Y0_9BACT</name>
<dbReference type="RefSeq" id="WP_163950017.1">
    <property type="nucleotide sequence ID" value="NZ_JAAFZH010000006.1"/>
</dbReference>
<keyword evidence="1" id="KW-1133">Transmembrane helix</keyword>
<dbReference type="Pfam" id="PF16344">
    <property type="entry name" value="FecR_C"/>
    <property type="match status" value="1"/>
</dbReference>
<keyword evidence="1" id="KW-0812">Transmembrane</keyword>
<dbReference type="AlphaFoldDB" id="A0A6L9L9Y0"/>
<organism evidence="4 5">
    <name type="scientific">Spirosoma terrae</name>
    <dbReference type="NCBI Taxonomy" id="1968276"/>
    <lineage>
        <taxon>Bacteria</taxon>
        <taxon>Pseudomonadati</taxon>
        <taxon>Bacteroidota</taxon>
        <taxon>Cytophagia</taxon>
        <taxon>Cytophagales</taxon>
        <taxon>Cytophagaceae</taxon>
        <taxon>Spirosoma</taxon>
    </lineage>
</organism>
<dbReference type="GO" id="GO:0016989">
    <property type="term" value="F:sigma factor antagonist activity"/>
    <property type="evidence" value="ECO:0007669"/>
    <property type="project" value="TreeGrafter"/>
</dbReference>
<comment type="caution">
    <text evidence="4">The sequence shown here is derived from an EMBL/GenBank/DDBJ whole genome shotgun (WGS) entry which is preliminary data.</text>
</comment>
<reference evidence="4 5" key="1">
    <citation type="submission" date="2020-02" db="EMBL/GenBank/DDBJ databases">
        <title>Draft genome sequence of two Spirosoma agri KCTC 52727 and Spirosoma terrae KCTC 52035.</title>
        <authorList>
            <person name="Rojas J."/>
            <person name="Ambika Manirajan B."/>
            <person name="Suarez C."/>
            <person name="Ratering S."/>
            <person name="Schnell S."/>
        </authorList>
    </citation>
    <scope>NUCLEOTIDE SEQUENCE [LARGE SCALE GENOMIC DNA]</scope>
    <source>
        <strain evidence="4 5">KCTC 52035</strain>
    </source>
</reference>
<dbReference type="Pfam" id="PF04773">
    <property type="entry name" value="FecR"/>
    <property type="match status" value="1"/>
</dbReference>
<evidence type="ECO:0000259" key="3">
    <source>
        <dbReference type="Pfam" id="PF16344"/>
    </source>
</evidence>
<keyword evidence="5" id="KW-1185">Reference proteome</keyword>
<feature type="domain" description="FecR protein" evidence="2">
    <location>
        <begin position="128"/>
        <end position="217"/>
    </location>
</feature>
<feature type="transmembrane region" description="Helical" evidence="1">
    <location>
        <begin position="83"/>
        <end position="103"/>
    </location>
</feature>
<evidence type="ECO:0000256" key="1">
    <source>
        <dbReference type="SAM" id="Phobius"/>
    </source>
</evidence>
<dbReference type="InterPro" id="IPR032508">
    <property type="entry name" value="FecR_C"/>
</dbReference>